<dbReference type="EMBL" id="CAJRAU010000001">
    <property type="protein sequence ID" value="CAG5067390.1"/>
    <property type="molecule type" value="Genomic_DNA"/>
</dbReference>
<dbReference type="SUPFAM" id="SSF49464">
    <property type="entry name" value="Carboxypeptidase regulatory domain-like"/>
    <property type="match status" value="1"/>
</dbReference>
<accession>A0ABM8UJI1</accession>
<sequence length="311" mass="34591">MLIALIFPALTLAQEKCGILVDADTGNGISYGTLYFNKSGAGSYSAEDGKFCISTLSEIDTITVSCVGYKSLTLAAHEFMQLDSIRLHPSVHLLEEVTIKSSRKPKIRALGFADHAVKKRLAGSSISMNAGVIMASYIENSKGSKGIIRSLTYVLAEHSNKKAILPRSYRVRMWLFSNTVSGLPGQDLLLKPAIVDVSDDQKQIFYTLDEIEIPFPKSGVWVGLETVGYTTQDSIYHEIRTGEFGKFSLKNQRKMVLQNFSPITPMIPMTKLKDTQSATSGWNGRWRLHQGFNDFSTFSFGIEILEDQDYY</sequence>
<organism evidence="1 2">
    <name type="scientific">Dyadobacter linearis</name>
    <dbReference type="NCBI Taxonomy" id="2823330"/>
    <lineage>
        <taxon>Bacteria</taxon>
        <taxon>Pseudomonadati</taxon>
        <taxon>Bacteroidota</taxon>
        <taxon>Cytophagia</taxon>
        <taxon>Cytophagales</taxon>
        <taxon>Spirosomataceae</taxon>
        <taxon>Dyadobacter</taxon>
    </lineage>
</organism>
<keyword evidence="2" id="KW-1185">Reference proteome</keyword>
<evidence type="ECO:0000313" key="2">
    <source>
        <dbReference type="Proteomes" id="UP000679725"/>
    </source>
</evidence>
<name>A0ABM8UJI1_9BACT</name>
<dbReference type="Proteomes" id="UP000679725">
    <property type="component" value="Unassembled WGS sequence"/>
</dbReference>
<dbReference type="InterPro" id="IPR008969">
    <property type="entry name" value="CarboxyPept-like_regulatory"/>
</dbReference>
<gene>
    <name evidence="1" type="ORF">DYBT9623_00110</name>
</gene>
<protein>
    <recommendedName>
        <fullName evidence="3">CarboxypepD_reg-like domain-containing protein</fullName>
    </recommendedName>
</protein>
<comment type="caution">
    <text evidence="1">The sequence shown here is derived from an EMBL/GenBank/DDBJ whole genome shotgun (WGS) entry which is preliminary data.</text>
</comment>
<proteinExistence type="predicted"/>
<evidence type="ECO:0008006" key="3">
    <source>
        <dbReference type="Google" id="ProtNLM"/>
    </source>
</evidence>
<reference evidence="1 2" key="1">
    <citation type="submission" date="2021-04" db="EMBL/GenBank/DDBJ databases">
        <authorList>
            <person name="Rodrigo-Torres L."/>
            <person name="Arahal R. D."/>
            <person name="Lucena T."/>
        </authorList>
    </citation>
    <scope>NUCLEOTIDE SEQUENCE [LARGE SCALE GENOMIC DNA]</scope>
    <source>
        <strain evidence="1 2">CECT 9623</strain>
    </source>
</reference>
<evidence type="ECO:0000313" key="1">
    <source>
        <dbReference type="EMBL" id="CAG5067390.1"/>
    </source>
</evidence>